<evidence type="ECO:0008006" key="4">
    <source>
        <dbReference type="Google" id="ProtNLM"/>
    </source>
</evidence>
<reference evidence="2" key="1">
    <citation type="journal article" date="2021" name="PeerJ">
        <title>Extensive microbial diversity within the chicken gut microbiome revealed by metagenomics and culture.</title>
        <authorList>
            <person name="Gilroy R."/>
            <person name="Ravi A."/>
            <person name="Getino M."/>
            <person name="Pursley I."/>
            <person name="Horton D.L."/>
            <person name="Alikhan N.F."/>
            <person name="Baker D."/>
            <person name="Gharbi K."/>
            <person name="Hall N."/>
            <person name="Watson M."/>
            <person name="Adriaenssens E.M."/>
            <person name="Foster-Nyarko E."/>
            <person name="Jarju S."/>
            <person name="Secka A."/>
            <person name="Antonio M."/>
            <person name="Oren A."/>
            <person name="Chaudhuri R.R."/>
            <person name="La Ragione R."/>
            <person name="Hildebrand F."/>
            <person name="Pallen M.J."/>
        </authorList>
    </citation>
    <scope>NUCLEOTIDE SEQUENCE</scope>
    <source>
        <strain evidence="2">ChiHjej9B8-1298</strain>
    </source>
</reference>
<accession>A0A9D2J1Z1</accession>
<protein>
    <recommendedName>
        <fullName evidence="4">Tetratricopeptide repeat protein</fullName>
    </recommendedName>
</protein>
<proteinExistence type="predicted"/>
<dbReference type="AlphaFoldDB" id="A0A9D2J1Z1"/>
<dbReference type="Proteomes" id="UP000824028">
    <property type="component" value="Unassembled WGS sequence"/>
</dbReference>
<comment type="caution">
    <text evidence="2">The sequence shown here is derived from an EMBL/GenBank/DDBJ whole genome shotgun (WGS) entry which is preliminary data.</text>
</comment>
<evidence type="ECO:0000256" key="1">
    <source>
        <dbReference type="SAM" id="SignalP"/>
    </source>
</evidence>
<name>A0A9D2J1Z1_9BACE</name>
<evidence type="ECO:0000313" key="3">
    <source>
        <dbReference type="Proteomes" id="UP000824028"/>
    </source>
</evidence>
<evidence type="ECO:0000313" key="2">
    <source>
        <dbReference type="EMBL" id="HIZ33533.1"/>
    </source>
</evidence>
<reference evidence="2" key="2">
    <citation type="submission" date="2021-04" db="EMBL/GenBank/DDBJ databases">
        <authorList>
            <person name="Gilroy R."/>
        </authorList>
    </citation>
    <scope>NUCLEOTIDE SEQUENCE</scope>
    <source>
        <strain evidence="2">ChiHjej9B8-1298</strain>
    </source>
</reference>
<gene>
    <name evidence="2" type="ORF">H9814_08370</name>
</gene>
<sequence>MKRFLFISLLSCLLGGITYAQDCDIHLMAIEANTDEKMPEAAGEYLFNRLCTAVTGDGISATGQYAQFFIAAKALPVYEQVVPGAPVKTAMTLSLNLYIGDYWGEKVFDRMAIEVRGVGESRERAYLNAFRSLNKNNQQIADFLRKGKQRIIAYYDAEYNNIIREAQRESALRNYERALFLLGAVPVCCNGYEAVADELVKTYHAYIDYNCDRLLMQARNAWAVSPDQKGAAEAARILNQLEPDAACYGEALDLYKEIKAKMKDDWNFEMREKYKDEIAIRKQTIDAARAVGVAFGEGQQPQTTNLMWMR</sequence>
<feature type="chain" id="PRO_5038701386" description="Tetratricopeptide repeat protein" evidence="1">
    <location>
        <begin position="21"/>
        <end position="310"/>
    </location>
</feature>
<keyword evidence="1" id="KW-0732">Signal</keyword>
<dbReference type="EMBL" id="DXBX01000063">
    <property type="protein sequence ID" value="HIZ33533.1"/>
    <property type="molecule type" value="Genomic_DNA"/>
</dbReference>
<organism evidence="2 3">
    <name type="scientific">Candidatus Bacteroides merdigallinarum</name>
    <dbReference type="NCBI Taxonomy" id="2838473"/>
    <lineage>
        <taxon>Bacteria</taxon>
        <taxon>Pseudomonadati</taxon>
        <taxon>Bacteroidota</taxon>
        <taxon>Bacteroidia</taxon>
        <taxon>Bacteroidales</taxon>
        <taxon>Bacteroidaceae</taxon>
        <taxon>Bacteroides</taxon>
    </lineage>
</organism>
<feature type="signal peptide" evidence="1">
    <location>
        <begin position="1"/>
        <end position="20"/>
    </location>
</feature>